<keyword evidence="7" id="KW-1185">Reference proteome</keyword>
<evidence type="ECO:0000313" key="7">
    <source>
        <dbReference type="Proteomes" id="UP000185766"/>
    </source>
</evidence>
<feature type="compositionally biased region" description="Low complexity" evidence="4">
    <location>
        <begin position="80"/>
        <end position="101"/>
    </location>
</feature>
<name>A0A1H7L282_9GAMM</name>
<comment type="function">
    <text evidence="1">Controls the length of the flagellar hook.</text>
</comment>
<dbReference type="CDD" id="cd17470">
    <property type="entry name" value="T3SS_Flik_C"/>
    <property type="match status" value="1"/>
</dbReference>
<dbReference type="GO" id="GO:0044780">
    <property type="term" value="P:bacterial-type flagellum assembly"/>
    <property type="evidence" value="ECO:0007669"/>
    <property type="project" value="InterPro"/>
</dbReference>
<dbReference type="InterPro" id="IPR001635">
    <property type="entry name" value="Flag_hook_Flik"/>
</dbReference>
<dbReference type="Proteomes" id="UP000185766">
    <property type="component" value="Unassembled WGS sequence"/>
</dbReference>
<keyword evidence="6" id="KW-0966">Cell projection</keyword>
<dbReference type="PRINTS" id="PR01007">
    <property type="entry name" value="FLGHOOKFLIK"/>
</dbReference>
<evidence type="ECO:0000256" key="4">
    <source>
        <dbReference type="SAM" id="MobiDB-lite"/>
    </source>
</evidence>
<feature type="compositionally biased region" description="Polar residues" evidence="4">
    <location>
        <begin position="60"/>
        <end position="78"/>
    </location>
</feature>
<evidence type="ECO:0000256" key="1">
    <source>
        <dbReference type="ARBA" id="ARBA00003944"/>
    </source>
</evidence>
<sequence>MSVAPDILLNMKPAEVSPPPRAAQRSSSEPGAFSKVYAKEKSGQEQAVKKPDSSRPEKPTASNASKDTTPSQATGKAEQSTEPTSSETETSASTTGMTPTPVVDPVALLAQLPDDLQLEPELAEELQAILSADEVDPAALAAFMQKLSPQQQNALLPLVQQFAEQSVNVLQLPGLRLTDDSQTLKDALKQQVQAQVQGNSPQQAVAQSVQPSTALASLMDLSPEQDTPLDKLSFAQALGDMGEAQAEVVPEVKADVLSSRISSLNALLAGQAQVNNRGALPQVPGAAVAIQQAGASEALVNKVMWLSSQNLKSAELHLDPAELGKLEIRINLDGKDQAQVTFTSPNASVREALEGQVHRLREMLASQGMNLVDVNVSGHSQREQSAQGQGQGGRGERNDGLLASASDESGLGAVAAASSARVTQGLGLVDYYA</sequence>
<dbReference type="AlphaFoldDB" id="A0A1H7L282"/>
<keyword evidence="6" id="KW-0282">Flagellum</keyword>
<keyword evidence="6" id="KW-0969">Cilium</keyword>
<dbReference type="EMBL" id="FOAS01000006">
    <property type="protein sequence ID" value="SEK92934.1"/>
    <property type="molecule type" value="Genomic_DNA"/>
</dbReference>
<feature type="domain" description="Flagellar hook-length control protein-like C-terminal" evidence="5">
    <location>
        <begin position="302"/>
        <end position="384"/>
    </location>
</feature>
<feature type="region of interest" description="Disordered" evidence="4">
    <location>
        <begin position="377"/>
        <end position="404"/>
    </location>
</feature>
<evidence type="ECO:0000313" key="6">
    <source>
        <dbReference type="EMBL" id="SEK92934.1"/>
    </source>
</evidence>
<organism evidence="6 7">
    <name type="scientific">Atopomonas hussainii</name>
    <dbReference type="NCBI Taxonomy" id="1429083"/>
    <lineage>
        <taxon>Bacteria</taxon>
        <taxon>Pseudomonadati</taxon>
        <taxon>Pseudomonadota</taxon>
        <taxon>Gammaproteobacteria</taxon>
        <taxon>Pseudomonadales</taxon>
        <taxon>Pseudomonadaceae</taxon>
        <taxon>Atopomonas</taxon>
    </lineage>
</organism>
<accession>A0A1H7L282</accession>
<keyword evidence="3" id="KW-1005">Bacterial flagellum biogenesis</keyword>
<dbReference type="PANTHER" id="PTHR37533">
    <property type="entry name" value="FLAGELLAR HOOK-LENGTH CONTROL PROTEIN"/>
    <property type="match status" value="1"/>
</dbReference>
<dbReference type="InterPro" id="IPR021136">
    <property type="entry name" value="Flagellar_hook_control-like_C"/>
</dbReference>
<feature type="compositionally biased region" description="Basic and acidic residues" evidence="4">
    <location>
        <begin position="37"/>
        <end position="58"/>
    </location>
</feature>
<dbReference type="Gene3D" id="3.30.750.140">
    <property type="match status" value="1"/>
</dbReference>
<evidence type="ECO:0000259" key="5">
    <source>
        <dbReference type="Pfam" id="PF02120"/>
    </source>
</evidence>
<dbReference type="InterPro" id="IPR052563">
    <property type="entry name" value="FliK"/>
</dbReference>
<dbReference type="STRING" id="1429083.GCA_001885685_01081"/>
<dbReference type="PANTHER" id="PTHR37533:SF2">
    <property type="entry name" value="FLAGELLAR HOOK-LENGTH CONTROL PROTEIN"/>
    <property type="match status" value="1"/>
</dbReference>
<gene>
    <name evidence="6" type="ORF">SAMN05216214_106152</name>
</gene>
<dbReference type="Pfam" id="PF02120">
    <property type="entry name" value="Flg_hook"/>
    <property type="match status" value="1"/>
</dbReference>
<feature type="region of interest" description="Disordered" evidence="4">
    <location>
        <begin position="1"/>
        <end position="101"/>
    </location>
</feature>
<dbReference type="RefSeq" id="WP_083394274.1">
    <property type="nucleotide sequence ID" value="NZ_FOAS01000006.1"/>
</dbReference>
<evidence type="ECO:0000256" key="2">
    <source>
        <dbReference type="ARBA" id="ARBA00009149"/>
    </source>
</evidence>
<protein>
    <submittedName>
        <fullName evidence="6">Flagellar hook-length control protein FliK</fullName>
    </submittedName>
</protein>
<reference evidence="6 7" key="1">
    <citation type="submission" date="2016-10" db="EMBL/GenBank/DDBJ databases">
        <authorList>
            <person name="de Groot N.N."/>
        </authorList>
    </citation>
    <scope>NUCLEOTIDE SEQUENCE [LARGE SCALE GENOMIC DNA]</scope>
    <source>
        <strain evidence="6 7">JCM 19513</strain>
    </source>
</reference>
<proteinExistence type="inferred from homology"/>
<dbReference type="GO" id="GO:0009424">
    <property type="term" value="C:bacterial-type flagellum hook"/>
    <property type="evidence" value="ECO:0007669"/>
    <property type="project" value="InterPro"/>
</dbReference>
<comment type="similarity">
    <text evidence="2">Belongs to the FliK family.</text>
</comment>
<evidence type="ECO:0000256" key="3">
    <source>
        <dbReference type="ARBA" id="ARBA00022795"/>
    </source>
</evidence>
<dbReference type="InterPro" id="IPR038610">
    <property type="entry name" value="FliK-like_C_sf"/>
</dbReference>